<dbReference type="KEGG" id="bany:112046249"/>
<dbReference type="GeneID" id="112046249"/>
<dbReference type="RefSeq" id="XP_023938600.2">
    <property type="nucleotide sequence ID" value="XM_024082832.2"/>
</dbReference>
<dbReference type="Proteomes" id="UP001652582">
    <property type="component" value="Chromosome 12"/>
</dbReference>
<evidence type="ECO:0000256" key="1">
    <source>
        <dbReference type="SAM" id="SignalP"/>
    </source>
</evidence>
<evidence type="ECO:0000313" key="2">
    <source>
        <dbReference type="Proteomes" id="UP001652582"/>
    </source>
</evidence>
<dbReference type="OrthoDB" id="8023715at2759"/>
<protein>
    <submittedName>
        <fullName evidence="3">Uncharacterized protein LOC112046249 isoform X1</fullName>
    </submittedName>
</protein>
<feature type="chain" id="PRO_5045782213" evidence="1">
    <location>
        <begin position="17"/>
        <end position="656"/>
    </location>
</feature>
<proteinExistence type="predicted"/>
<sequence>MIKILLVMSIWAVSEASYPGRMSLKMRNPGVFRPGVVLQRPYPRIVPAATRRAPFILYRNFPHHRYAMKHITPVTTRNLFNAWRTTRLPTPGPTQEYDFVRPVASPVIQPDGTGAIHTIPAPNLSLSEKPIVVVDTSEASGSDSSEAPRPTYEVTEKYSDQPIFQPNPKIEHPIGFSKASAMSATELDNIMRNNAALQIASDYGIPIHLGIQPISETSIIPHQFSMQGFHGTQQDFKVAEGLMMPPNGIYQQFPTIFQQFPPAEFLPFTQNFPPQVQVQTQAPETETPLYLLQNEQFVKQTPSSFVPSDEKNLVQRETQESPVLSLVPHAFTVKNVSENIIDIDLTTASVPQNSTQAVVTTETQTTSTIETNTENQNSAPVYYAQIGQSVGNVITNGFYTALNDVKATMGTEVDKVETKTPIDNTVNITTTILPTTTQRETKALYIQNQSVDKKDKIDELRNLIASPFEKTSVELPYEKTAESVNVAYTLLRANEKQAKVNQDGEIFAGQLVEAKISEDQDFNKEKAILANRPPVRMFSVTEKRISDPTPQRSVVKAKIPPKSKLTFDDKTGEPILRVYASYLDNPVQKEIITTKLANMKRKEVTRKQDNFDWKTDAVKSVDHEETSEVNHMAQFGLKIKSRSDDYIMPMFDDFEE</sequence>
<name>A0A6J1MSK0_BICAN</name>
<keyword evidence="2" id="KW-1185">Reference proteome</keyword>
<dbReference type="AlphaFoldDB" id="A0A6J1MSK0"/>
<feature type="signal peptide" evidence="1">
    <location>
        <begin position="1"/>
        <end position="16"/>
    </location>
</feature>
<organism evidence="2 3">
    <name type="scientific">Bicyclus anynana</name>
    <name type="common">Squinting bush brown butterfly</name>
    <dbReference type="NCBI Taxonomy" id="110368"/>
    <lineage>
        <taxon>Eukaryota</taxon>
        <taxon>Metazoa</taxon>
        <taxon>Ecdysozoa</taxon>
        <taxon>Arthropoda</taxon>
        <taxon>Hexapoda</taxon>
        <taxon>Insecta</taxon>
        <taxon>Pterygota</taxon>
        <taxon>Neoptera</taxon>
        <taxon>Endopterygota</taxon>
        <taxon>Lepidoptera</taxon>
        <taxon>Glossata</taxon>
        <taxon>Ditrysia</taxon>
        <taxon>Papilionoidea</taxon>
        <taxon>Nymphalidae</taxon>
        <taxon>Satyrinae</taxon>
        <taxon>Satyrini</taxon>
        <taxon>Mycalesina</taxon>
        <taxon>Bicyclus</taxon>
    </lineage>
</organism>
<gene>
    <name evidence="3" type="primary">LOC112046249</name>
</gene>
<keyword evidence="1" id="KW-0732">Signal</keyword>
<accession>A0A6J1MSK0</accession>
<reference evidence="3" key="1">
    <citation type="submission" date="2025-08" db="UniProtKB">
        <authorList>
            <consortium name="RefSeq"/>
        </authorList>
    </citation>
    <scope>IDENTIFICATION</scope>
</reference>
<evidence type="ECO:0000313" key="3">
    <source>
        <dbReference type="RefSeq" id="XP_023938600.2"/>
    </source>
</evidence>